<evidence type="ECO:0000259" key="4">
    <source>
        <dbReference type="PROSITE" id="PS52004"/>
    </source>
</evidence>
<organism evidence="5 6">
    <name type="scientific">Dyadobacter beijingensis</name>
    <dbReference type="NCBI Taxonomy" id="365489"/>
    <lineage>
        <taxon>Bacteria</taxon>
        <taxon>Pseudomonadati</taxon>
        <taxon>Bacteroidota</taxon>
        <taxon>Cytophagia</taxon>
        <taxon>Cytophagales</taxon>
        <taxon>Spirosomataceae</taxon>
        <taxon>Dyadobacter</taxon>
    </lineage>
</organism>
<proteinExistence type="inferred from homology"/>
<dbReference type="PANTHER" id="PTHR11712:SF336">
    <property type="entry name" value="3-OXOACYL-[ACYL-CARRIER-PROTEIN] SYNTHASE, MITOCHONDRIAL"/>
    <property type="match status" value="1"/>
</dbReference>
<evidence type="ECO:0000313" key="6">
    <source>
        <dbReference type="Proteomes" id="UP000632339"/>
    </source>
</evidence>
<dbReference type="Pfam" id="PF00109">
    <property type="entry name" value="ketoacyl-synt"/>
    <property type="match status" value="1"/>
</dbReference>
<dbReference type="InterPro" id="IPR000794">
    <property type="entry name" value="Beta-ketoacyl_synthase"/>
</dbReference>
<evidence type="ECO:0000256" key="2">
    <source>
        <dbReference type="ARBA" id="ARBA00022679"/>
    </source>
</evidence>
<evidence type="ECO:0000256" key="1">
    <source>
        <dbReference type="ARBA" id="ARBA00008467"/>
    </source>
</evidence>
<dbReference type="SMART" id="SM00825">
    <property type="entry name" value="PKS_KS"/>
    <property type="match status" value="1"/>
</dbReference>
<keyword evidence="6" id="KW-1185">Reference proteome</keyword>
<keyword evidence="2 3" id="KW-0808">Transferase</keyword>
<dbReference type="PANTHER" id="PTHR11712">
    <property type="entry name" value="POLYKETIDE SYNTHASE-RELATED"/>
    <property type="match status" value="1"/>
</dbReference>
<evidence type="ECO:0000256" key="3">
    <source>
        <dbReference type="RuleBase" id="RU003694"/>
    </source>
</evidence>
<sequence length="398" mass="41899">MGRVLVTGMGMISAIGNNVRENHESLRAGRSGIGKVAWFESLYASQLPFGEVRMSNEALKAAQGLESAEGYTRTCLLADKAFTEAITDAGLTLGQLSSLDTALISASTVGGMCLTDQLYEDANHKSEGSEYLESYGCSAHTLKLIKRYRIKGFTDTINTACSSSANAIMLGARLIRSGRVKRAIVGGVDSLAKYTVNGFNALKILSDAPCKPFDMNRNGLNLGEGAAYLVLEAEELTAGKKIYAEVAGFGNANDAHHPSAMSDEATGAIRCMHEAIRSAGITPGQIGYVNAHGTGTQNNDQVEFFGMGELFEVMPPYSSTKSFTGHTLGAAGAVEAIFSILGIANGELFPSLNVSEPINGSENAPVTAFQGNYTLNYVLSNSFGFGGNCTSLVFAGVN</sequence>
<dbReference type="EMBL" id="BMLI01000001">
    <property type="protein sequence ID" value="GGM85862.1"/>
    <property type="molecule type" value="Genomic_DNA"/>
</dbReference>
<comment type="caution">
    <text evidence="5">The sequence shown here is derived from an EMBL/GenBank/DDBJ whole genome shotgun (WGS) entry which is preliminary data.</text>
</comment>
<dbReference type="InterPro" id="IPR016039">
    <property type="entry name" value="Thiolase-like"/>
</dbReference>
<protein>
    <submittedName>
        <fullName evidence="5">Beta-ACP synthase</fullName>
    </submittedName>
</protein>
<evidence type="ECO:0000313" key="5">
    <source>
        <dbReference type="EMBL" id="GGM85862.1"/>
    </source>
</evidence>
<dbReference type="CDD" id="cd00834">
    <property type="entry name" value="KAS_I_II"/>
    <property type="match status" value="1"/>
</dbReference>
<dbReference type="InterPro" id="IPR020841">
    <property type="entry name" value="PKS_Beta-ketoAc_synthase_dom"/>
</dbReference>
<dbReference type="Gene3D" id="3.40.47.10">
    <property type="match status" value="1"/>
</dbReference>
<dbReference type="RefSeq" id="WP_019944302.1">
    <property type="nucleotide sequence ID" value="NZ_BMLI01000001.1"/>
</dbReference>
<dbReference type="SUPFAM" id="SSF53901">
    <property type="entry name" value="Thiolase-like"/>
    <property type="match status" value="1"/>
</dbReference>
<name>A0ABQ2HM08_9BACT</name>
<dbReference type="PROSITE" id="PS00606">
    <property type="entry name" value="KS3_1"/>
    <property type="match status" value="1"/>
</dbReference>
<reference evidence="6" key="1">
    <citation type="journal article" date="2019" name="Int. J. Syst. Evol. Microbiol.">
        <title>The Global Catalogue of Microorganisms (GCM) 10K type strain sequencing project: providing services to taxonomists for standard genome sequencing and annotation.</title>
        <authorList>
            <consortium name="The Broad Institute Genomics Platform"/>
            <consortium name="The Broad Institute Genome Sequencing Center for Infectious Disease"/>
            <person name="Wu L."/>
            <person name="Ma J."/>
        </authorList>
    </citation>
    <scope>NUCLEOTIDE SEQUENCE [LARGE SCALE GENOMIC DNA]</scope>
    <source>
        <strain evidence="6">CGMCC 1.6375</strain>
    </source>
</reference>
<gene>
    <name evidence="5" type="ORF">GCM10010967_17570</name>
</gene>
<comment type="similarity">
    <text evidence="1 3">Belongs to the thiolase-like superfamily. Beta-ketoacyl-ACP synthases family.</text>
</comment>
<dbReference type="PROSITE" id="PS52004">
    <property type="entry name" value="KS3_2"/>
    <property type="match status" value="1"/>
</dbReference>
<dbReference type="Proteomes" id="UP000632339">
    <property type="component" value="Unassembled WGS sequence"/>
</dbReference>
<feature type="domain" description="Ketosynthase family 3 (KS3)" evidence="4">
    <location>
        <begin position="1"/>
        <end position="396"/>
    </location>
</feature>
<dbReference type="Pfam" id="PF02801">
    <property type="entry name" value="Ketoacyl-synt_C"/>
    <property type="match status" value="1"/>
</dbReference>
<dbReference type="InterPro" id="IPR018201">
    <property type="entry name" value="Ketoacyl_synth_AS"/>
</dbReference>
<dbReference type="InterPro" id="IPR014030">
    <property type="entry name" value="Ketoacyl_synth_N"/>
</dbReference>
<dbReference type="InterPro" id="IPR014031">
    <property type="entry name" value="Ketoacyl_synth_C"/>
</dbReference>
<accession>A0ABQ2HM08</accession>